<dbReference type="InterPro" id="IPR029016">
    <property type="entry name" value="GAF-like_dom_sf"/>
</dbReference>
<sequence>MVDSRNEVSGEIARLRRHTLLQRELIETAGELSSTTDEDTVIHTLIRRARQLIGTDLAYLMLVDPDRGDTYMRASDGAIGPAFDTIRLGRGFGLGGQVAQSMAPRWTRNYLRDQQYTHVIDPIVVEEGVMAILGAPVEKHGQLTGVLFVSDRSERDFTDDEVMLLTLLAEHASVTITAAARHTALVADLAASRAQLGEATRSNRRWRTTVELLKELTTLVREDTDAPALVHHLVSLIGGAAALYDDRRRLIDAAGEPGDSLVDVVRRVVDEGTASSPVGHTRVAVSLASTTADGREDAVATVFCTPVSVGSETLGVLGYASRAETEDIEEVLDHASALIALILLGQRARDEADNRLRGELLAEILAPTPNDLDTIERRAGLVDVDLSGDLIAVAVIAAEQSVSQALRAETTAVARELSGLVTSYSDGMALLIPGADPRVIARAAAVRLGQHGATVGTSGPTDRIDEVAGNVDAARSAARLLVALGRAGDGAATSELGMYGALFSDVRPTTLMAFVDQCLDPVRTYDRDHGTEIVHMLRVYFECEQSASATAEELFVHVNTVYQRLDRVDRILGPDWRTGDRSLEIQLALRLKALSTSAEN</sequence>
<dbReference type="Pfam" id="PF13556">
    <property type="entry name" value="HTH_30"/>
    <property type="match status" value="1"/>
</dbReference>
<dbReference type="SMART" id="SM00065">
    <property type="entry name" value="GAF"/>
    <property type="match status" value="1"/>
</dbReference>
<dbReference type="Pfam" id="PF13185">
    <property type="entry name" value="GAF_2"/>
    <property type="match status" value="1"/>
</dbReference>
<dbReference type="PANTHER" id="PTHR33744:SF1">
    <property type="entry name" value="DNA-BINDING TRANSCRIPTIONAL ACTIVATOR ADER"/>
    <property type="match status" value="1"/>
</dbReference>
<dbReference type="PANTHER" id="PTHR33744">
    <property type="entry name" value="CARBOHYDRATE DIACID REGULATOR"/>
    <property type="match status" value="1"/>
</dbReference>
<protein>
    <submittedName>
        <fullName evidence="3">Helix-turn-helix domain-containing protein</fullName>
    </submittedName>
</protein>
<organism evidence="3 4">
    <name type="scientific">Gordonia hydrophobica</name>
    <dbReference type="NCBI Taxonomy" id="40516"/>
    <lineage>
        <taxon>Bacteria</taxon>
        <taxon>Bacillati</taxon>
        <taxon>Actinomycetota</taxon>
        <taxon>Actinomycetes</taxon>
        <taxon>Mycobacteriales</taxon>
        <taxon>Gordoniaceae</taxon>
        <taxon>Gordonia</taxon>
    </lineage>
</organism>
<dbReference type="Proteomes" id="UP001479933">
    <property type="component" value="Chromosome"/>
</dbReference>
<accession>A0ABZ2U9Q3</accession>
<dbReference type="Pfam" id="PF17853">
    <property type="entry name" value="GGDEF_2"/>
    <property type="match status" value="1"/>
</dbReference>
<comment type="similarity">
    <text evidence="1">Belongs to the CdaR family.</text>
</comment>
<dbReference type="InterPro" id="IPR042070">
    <property type="entry name" value="PucR_C-HTH_sf"/>
</dbReference>
<dbReference type="InterPro" id="IPR025736">
    <property type="entry name" value="PucR_C-HTH_dom"/>
</dbReference>
<evidence type="ECO:0000313" key="4">
    <source>
        <dbReference type="Proteomes" id="UP001479933"/>
    </source>
</evidence>
<dbReference type="InterPro" id="IPR003018">
    <property type="entry name" value="GAF"/>
</dbReference>
<feature type="domain" description="GAF" evidence="2">
    <location>
        <begin position="37"/>
        <end position="186"/>
    </location>
</feature>
<dbReference type="Gene3D" id="3.30.450.40">
    <property type="match status" value="1"/>
</dbReference>
<dbReference type="Gene3D" id="1.10.10.2840">
    <property type="entry name" value="PucR C-terminal helix-turn-helix domain"/>
    <property type="match status" value="1"/>
</dbReference>
<dbReference type="RefSeq" id="WP_066163454.1">
    <property type="nucleotide sequence ID" value="NZ_CP136137.1"/>
</dbReference>
<dbReference type="SUPFAM" id="SSF55781">
    <property type="entry name" value="GAF domain-like"/>
    <property type="match status" value="1"/>
</dbReference>
<keyword evidence="4" id="KW-1185">Reference proteome</keyword>
<gene>
    <name evidence="3" type="ORF">RVF87_09960</name>
</gene>
<dbReference type="InterPro" id="IPR041522">
    <property type="entry name" value="CdaR_GGDEF"/>
</dbReference>
<reference evidence="3 4" key="1">
    <citation type="journal article" date="2023" name="Virus Evol.">
        <title>Computational host range prediction-The good, the bad, and the ugly.</title>
        <authorList>
            <person name="Howell A.A."/>
            <person name="Versoza C.J."/>
            <person name="Pfeifer S.P."/>
        </authorList>
    </citation>
    <scope>NUCLEOTIDE SEQUENCE [LARGE SCALE GENOMIC DNA]</scope>
    <source>
        <strain evidence="3 4">1610/1b</strain>
    </source>
</reference>
<dbReference type="InterPro" id="IPR051448">
    <property type="entry name" value="CdaR-like_regulators"/>
</dbReference>
<evidence type="ECO:0000259" key="2">
    <source>
        <dbReference type="SMART" id="SM00065"/>
    </source>
</evidence>
<name>A0ABZ2U9Q3_9ACTN</name>
<dbReference type="EMBL" id="CP136137">
    <property type="protein sequence ID" value="WYY09356.1"/>
    <property type="molecule type" value="Genomic_DNA"/>
</dbReference>
<evidence type="ECO:0000313" key="3">
    <source>
        <dbReference type="EMBL" id="WYY09356.1"/>
    </source>
</evidence>
<evidence type="ECO:0000256" key="1">
    <source>
        <dbReference type="ARBA" id="ARBA00006754"/>
    </source>
</evidence>
<proteinExistence type="inferred from homology"/>